<dbReference type="SUPFAM" id="SSF48264">
    <property type="entry name" value="Cytochrome P450"/>
    <property type="match status" value="1"/>
</dbReference>
<reference evidence="1" key="1">
    <citation type="submission" date="2020-02" db="EMBL/GenBank/DDBJ databases">
        <authorList>
            <person name="Palmer J.M."/>
        </authorList>
    </citation>
    <scope>NUCLEOTIDE SEQUENCE</scope>
    <source>
        <strain evidence="1">EPUS1.4</strain>
        <tissue evidence="1">Thallus</tissue>
    </source>
</reference>
<evidence type="ECO:0000313" key="2">
    <source>
        <dbReference type="Proteomes" id="UP000606974"/>
    </source>
</evidence>
<dbReference type="GO" id="GO:0005506">
    <property type="term" value="F:iron ion binding"/>
    <property type="evidence" value="ECO:0007669"/>
    <property type="project" value="InterPro"/>
</dbReference>
<proteinExistence type="predicted"/>
<dbReference type="AlphaFoldDB" id="A0A8H7AJ37"/>
<protein>
    <submittedName>
        <fullName evidence="1">Uncharacterized protein</fullName>
    </submittedName>
</protein>
<dbReference type="Proteomes" id="UP000606974">
    <property type="component" value="Unassembled WGS sequence"/>
</dbReference>
<dbReference type="EMBL" id="JAACFV010000045">
    <property type="protein sequence ID" value="KAF7509084.1"/>
    <property type="molecule type" value="Genomic_DNA"/>
</dbReference>
<dbReference type="GO" id="GO:0020037">
    <property type="term" value="F:heme binding"/>
    <property type="evidence" value="ECO:0007669"/>
    <property type="project" value="InterPro"/>
</dbReference>
<gene>
    <name evidence="1" type="ORF">GJ744_008311</name>
</gene>
<dbReference type="Gene3D" id="1.10.630.10">
    <property type="entry name" value="Cytochrome P450"/>
    <property type="match status" value="1"/>
</dbReference>
<dbReference type="GO" id="GO:0016705">
    <property type="term" value="F:oxidoreductase activity, acting on paired donors, with incorporation or reduction of molecular oxygen"/>
    <property type="evidence" value="ECO:0007669"/>
    <property type="project" value="InterPro"/>
</dbReference>
<accession>A0A8H7AJ37</accession>
<dbReference type="InterPro" id="IPR036396">
    <property type="entry name" value="Cyt_P450_sf"/>
</dbReference>
<sequence>MRCEGDQVRYGPDRLIFNTVTALRDVHSFGNNVQKCKGYQAMTHRVPNTITQRNKTLHVKQRRVLSQGFSDRAMRHYEEVIAAHVNEFCHHLTDEGVQSIQLQGGLAKNKWYSPTDMAQWCESGVVRFQAWVTLQLVEL</sequence>
<organism evidence="1 2">
    <name type="scientific">Endocarpon pusillum</name>
    <dbReference type="NCBI Taxonomy" id="364733"/>
    <lineage>
        <taxon>Eukaryota</taxon>
        <taxon>Fungi</taxon>
        <taxon>Dikarya</taxon>
        <taxon>Ascomycota</taxon>
        <taxon>Pezizomycotina</taxon>
        <taxon>Eurotiomycetes</taxon>
        <taxon>Chaetothyriomycetidae</taxon>
        <taxon>Verrucariales</taxon>
        <taxon>Verrucariaceae</taxon>
        <taxon>Endocarpon</taxon>
    </lineage>
</organism>
<evidence type="ECO:0000313" key="1">
    <source>
        <dbReference type="EMBL" id="KAF7509084.1"/>
    </source>
</evidence>
<dbReference type="GO" id="GO:0004497">
    <property type="term" value="F:monooxygenase activity"/>
    <property type="evidence" value="ECO:0007669"/>
    <property type="project" value="InterPro"/>
</dbReference>
<dbReference type="OrthoDB" id="1470350at2759"/>
<comment type="caution">
    <text evidence="1">The sequence shown here is derived from an EMBL/GenBank/DDBJ whole genome shotgun (WGS) entry which is preliminary data.</text>
</comment>
<name>A0A8H7AJ37_9EURO</name>
<keyword evidence="2" id="KW-1185">Reference proteome</keyword>